<dbReference type="AlphaFoldDB" id="D7KVK8"/>
<accession>D7KVK8</accession>
<proteinExistence type="predicted"/>
<dbReference type="Gramene" id="scaffold_201572.1">
    <property type="protein sequence ID" value="scaffold_201572.1"/>
    <property type="gene ID" value="scaffold_201572.1"/>
</dbReference>
<keyword evidence="2" id="KW-1185">Reference proteome</keyword>
<gene>
    <name evidence="1" type="ORF">ARALYDRAFT_894498</name>
</gene>
<evidence type="ECO:0000313" key="2">
    <source>
        <dbReference type="Proteomes" id="UP000008694"/>
    </source>
</evidence>
<sequence length="60" mass="6840">MAAKKMFGAADASILVTDLRRSFDDCVTRGYEWRVTQLKKLLIICDNHELEIVAALRDDL</sequence>
<dbReference type="HOGENOM" id="CLU_2944815_0_0_1"/>
<dbReference type="EMBL" id="GL348714">
    <property type="protein sequence ID" value="EFH64866.1"/>
    <property type="molecule type" value="Genomic_DNA"/>
</dbReference>
<evidence type="ECO:0000313" key="1">
    <source>
        <dbReference type="EMBL" id="EFH64866.1"/>
    </source>
</evidence>
<protein>
    <submittedName>
        <fullName evidence="1">Uncharacterized protein</fullName>
    </submittedName>
</protein>
<reference evidence="2" key="1">
    <citation type="journal article" date="2011" name="Nat. Genet.">
        <title>The Arabidopsis lyrata genome sequence and the basis of rapid genome size change.</title>
        <authorList>
            <person name="Hu T.T."/>
            <person name="Pattyn P."/>
            <person name="Bakker E.G."/>
            <person name="Cao J."/>
            <person name="Cheng J.-F."/>
            <person name="Clark R.M."/>
            <person name="Fahlgren N."/>
            <person name="Fawcett J.A."/>
            <person name="Grimwood J."/>
            <person name="Gundlach H."/>
            <person name="Haberer G."/>
            <person name="Hollister J.D."/>
            <person name="Ossowski S."/>
            <person name="Ottilar R.P."/>
            <person name="Salamov A.A."/>
            <person name="Schneeberger K."/>
            <person name="Spannagl M."/>
            <person name="Wang X."/>
            <person name="Yang L."/>
            <person name="Nasrallah M.E."/>
            <person name="Bergelson J."/>
            <person name="Carrington J.C."/>
            <person name="Gaut B.S."/>
            <person name="Schmutz J."/>
            <person name="Mayer K.F.X."/>
            <person name="Van de Peer Y."/>
            <person name="Grigoriev I.V."/>
            <person name="Nordborg M."/>
            <person name="Weigel D."/>
            <person name="Guo Y.-L."/>
        </authorList>
    </citation>
    <scope>NUCLEOTIDE SEQUENCE [LARGE SCALE GENOMIC DNA]</scope>
    <source>
        <strain evidence="2">cv. MN47</strain>
    </source>
</reference>
<dbReference type="Proteomes" id="UP000008694">
    <property type="component" value="Unassembled WGS sequence"/>
</dbReference>
<dbReference type="eggNOG" id="KOG2456">
    <property type="taxonomic scope" value="Eukaryota"/>
</dbReference>
<dbReference type="STRING" id="81972.D7KVK8"/>
<organism evidence="2">
    <name type="scientific">Arabidopsis lyrata subsp. lyrata</name>
    <name type="common">Lyre-leaved rock-cress</name>
    <dbReference type="NCBI Taxonomy" id="81972"/>
    <lineage>
        <taxon>Eukaryota</taxon>
        <taxon>Viridiplantae</taxon>
        <taxon>Streptophyta</taxon>
        <taxon>Embryophyta</taxon>
        <taxon>Tracheophyta</taxon>
        <taxon>Spermatophyta</taxon>
        <taxon>Magnoliopsida</taxon>
        <taxon>eudicotyledons</taxon>
        <taxon>Gunneridae</taxon>
        <taxon>Pentapetalae</taxon>
        <taxon>rosids</taxon>
        <taxon>malvids</taxon>
        <taxon>Brassicales</taxon>
        <taxon>Brassicaceae</taxon>
        <taxon>Camelineae</taxon>
        <taxon>Arabidopsis</taxon>
    </lineage>
</organism>
<name>D7KVK8_ARALL</name>